<name>A0ABV2ZZ18_9ACTN</name>
<reference evidence="10 11" key="1">
    <citation type="submission" date="2024-06" db="EMBL/GenBank/DDBJ databases">
        <title>The Natural Products Discovery Center: Release of the First 8490 Sequenced Strains for Exploring Actinobacteria Biosynthetic Diversity.</title>
        <authorList>
            <person name="Kalkreuter E."/>
            <person name="Kautsar S.A."/>
            <person name="Yang D."/>
            <person name="Bader C.D."/>
            <person name="Teijaro C.N."/>
            <person name="Fluegel L."/>
            <person name="Davis C.M."/>
            <person name="Simpson J.R."/>
            <person name="Lauterbach L."/>
            <person name="Steele A.D."/>
            <person name="Gui C."/>
            <person name="Meng S."/>
            <person name="Li G."/>
            <person name="Viehrig K."/>
            <person name="Ye F."/>
            <person name="Su P."/>
            <person name="Kiefer A.F."/>
            <person name="Nichols A."/>
            <person name="Cepeda A.J."/>
            <person name="Yan W."/>
            <person name="Fan B."/>
            <person name="Jiang Y."/>
            <person name="Adhikari A."/>
            <person name="Zheng C.-J."/>
            <person name="Schuster L."/>
            <person name="Cowan T.M."/>
            <person name="Smanski M.J."/>
            <person name="Chevrette M.G."/>
            <person name="De Carvalho L.P.S."/>
            <person name="Shen B."/>
        </authorList>
    </citation>
    <scope>NUCLEOTIDE SEQUENCE [LARGE SCALE GENOMIC DNA]</scope>
    <source>
        <strain evidence="10 11">NPDC033843</strain>
    </source>
</reference>
<feature type="transmembrane region" description="Helical" evidence="7">
    <location>
        <begin position="54"/>
        <end position="74"/>
    </location>
</feature>
<keyword evidence="11" id="KW-1185">Reference proteome</keyword>
<organism evidence="10 11">
    <name type="scientific">Streptomyces sp. 900129855</name>
    <dbReference type="NCBI Taxonomy" id="3155129"/>
    <lineage>
        <taxon>Bacteria</taxon>
        <taxon>Bacillati</taxon>
        <taxon>Actinomycetota</taxon>
        <taxon>Actinomycetes</taxon>
        <taxon>Kitasatosporales</taxon>
        <taxon>Streptomycetaceae</taxon>
        <taxon>Streptomyces</taxon>
    </lineage>
</organism>
<proteinExistence type="inferred from homology"/>
<evidence type="ECO:0000256" key="8">
    <source>
        <dbReference type="SAM" id="MobiDB-lite"/>
    </source>
</evidence>
<dbReference type="PANTHER" id="PTHR30353">
    <property type="entry name" value="INNER MEMBRANE PROTEIN DEDA-RELATED"/>
    <property type="match status" value="1"/>
</dbReference>
<evidence type="ECO:0000313" key="11">
    <source>
        <dbReference type="Proteomes" id="UP001550739"/>
    </source>
</evidence>
<dbReference type="Pfam" id="PF09335">
    <property type="entry name" value="VTT_dom"/>
    <property type="match status" value="1"/>
</dbReference>
<feature type="transmembrane region" description="Helical" evidence="7">
    <location>
        <begin position="20"/>
        <end position="48"/>
    </location>
</feature>
<protein>
    <submittedName>
        <fullName evidence="10">DedA family protein</fullName>
    </submittedName>
</protein>
<accession>A0ABV2ZZ18</accession>
<evidence type="ECO:0000256" key="6">
    <source>
        <dbReference type="ARBA" id="ARBA00023136"/>
    </source>
</evidence>
<evidence type="ECO:0000256" key="4">
    <source>
        <dbReference type="ARBA" id="ARBA00022692"/>
    </source>
</evidence>
<comment type="subcellular location">
    <subcellularLocation>
        <location evidence="1 7">Cell membrane</location>
        <topology evidence="1 7">Multi-pass membrane protein</topology>
    </subcellularLocation>
</comment>
<feature type="transmembrane region" description="Helical" evidence="7">
    <location>
        <begin position="144"/>
        <end position="164"/>
    </location>
</feature>
<dbReference type="InterPro" id="IPR032816">
    <property type="entry name" value="VTT_dom"/>
</dbReference>
<keyword evidence="6 7" id="KW-0472">Membrane</keyword>
<sequence>MNALSDILGHLSPTSAYTMVAVAVLAESVLLVGAFVPTLTLLLTAGALARAGHISLLVVIAVAAAAVVTGDFLAHRTGRLLGAQLRAGRVGRRIPGAAWRRAETLMTRHGGRAVFLARFLPVVRTLAPHFAGATRLPYRRIAPYSIIAACLWATAEAGVGYAAAASLQPILTLGGPTLAVVVLTALGVTLLWRRRVRPGTHGASARRPGPDHGDTPSDHPIVR</sequence>
<keyword evidence="3 7" id="KW-1003">Cell membrane</keyword>
<comment type="caution">
    <text evidence="10">The sequence shown here is derived from an EMBL/GenBank/DDBJ whole genome shotgun (WGS) entry which is preliminary data.</text>
</comment>
<keyword evidence="5 7" id="KW-1133">Transmembrane helix</keyword>
<evidence type="ECO:0000256" key="7">
    <source>
        <dbReference type="RuleBase" id="RU367016"/>
    </source>
</evidence>
<dbReference type="RefSeq" id="WP_334573939.1">
    <property type="nucleotide sequence ID" value="NZ_JBEZVE010000054.1"/>
</dbReference>
<comment type="similarity">
    <text evidence="2 7">Belongs to the DedA family.</text>
</comment>
<evidence type="ECO:0000256" key="3">
    <source>
        <dbReference type="ARBA" id="ARBA00022475"/>
    </source>
</evidence>
<feature type="transmembrane region" description="Helical" evidence="7">
    <location>
        <begin position="170"/>
        <end position="192"/>
    </location>
</feature>
<evidence type="ECO:0000259" key="9">
    <source>
        <dbReference type="Pfam" id="PF09335"/>
    </source>
</evidence>
<dbReference type="Proteomes" id="UP001550739">
    <property type="component" value="Unassembled WGS sequence"/>
</dbReference>
<dbReference type="EMBL" id="JBEZVE010000054">
    <property type="protein sequence ID" value="MEU3787816.1"/>
    <property type="molecule type" value="Genomic_DNA"/>
</dbReference>
<feature type="domain" description="VTT" evidence="9">
    <location>
        <begin position="36"/>
        <end position="161"/>
    </location>
</feature>
<feature type="compositionally biased region" description="Basic and acidic residues" evidence="8">
    <location>
        <begin position="208"/>
        <end position="223"/>
    </location>
</feature>
<evidence type="ECO:0000313" key="10">
    <source>
        <dbReference type="EMBL" id="MEU3787816.1"/>
    </source>
</evidence>
<evidence type="ECO:0000256" key="2">
    <source>
        <dbReference type="ARBA" id="ARBA00010792"/>
    </source>
</evidence>
<gene>
    <name evidence="10" type="ORF">AB0E89_46180</name>
</gene>
<dbReference type="InterPro" id="IPR032818">
    <property type="entry name" value="DedA-like"/>
</dbReference>
<evidence type="ECO:0000256" key="5">
    <source>
        <dbReference type="ARBA" id="ARBA00022989"/>
    </source>
</evidence>
<keyword evidence="4 7" id="KW-0812">Transmembrane</keyword>
<evidence type="ECO:0000256" key="1">
    <source>
        <dbReference type="ARBA" id="ARBA00004651"/>
    </source>
</evidence>
<dbReference type="PANTHER" id="PTHR30353:SF0">
    <property type="entry name" value="TRANSMEMBRANE PROTEIN"/>
    <property type="match status" value="1"/>
</dbReference>
<feature type="region of interest" description="Disordered" evidence="8">
    <location>
        <begin position="199"/>
        <end position="223"/>
    </location>
</feature>